<dbReference type="OrthoDB" id="9816380at2"/>
<keyword evidence="3" id="KW-1185">Reference proteome</keyword>
<proteinExistence type="predicted"/>
<evidence type="ECO:0000256" key="1">
    <source>
        <dbReference type="SAM" id="MobiDB-lite"/>
    </source>
</evidence>
<protein>
    <submittedName>
        <fullName evidence="2">AsmA-like C-terminal region</fullName>
    </submittedName>
</protein>
<dbReference type="STRING" id="937218.SAMN06297251_101328"/>
<organism evidence="2 3">
    <name type="scientific">Fulvimarina manganoxydans</name>
    <dbReference type="NCBI Taxonomy" id="937218"/>
    <lineage>
        <taxon>Bacteria</taxon>
        <taxon>Pseudomonadati</taxon>
        <taxon>Pseudomonadota</taxon>
        <taxon>Alphaproteobacteria</taxon>
        <taxon>Hyphomicrobiales</taxon>
        <taxon>Aurantimonadaceae</taxon>
        <taxon>Fulvimarina</taxon>
    </lineage>
</organism>
<sequence>MTIDRFRMNAELAPYLSGEIRIFSMQLTHPVLTLVEGVPQPSIFPLPAPRVPTGAEVVLEDVEIENGSIVFKDAAKAETARLSNIEAGFSAESLSGPFSGAGTFESLGDRIRFDLTTGRAEDGQATPVRVSLTSPAQSARLDLDGRLKSEEGTSLFEGRLTYAQPQPRIPDPNAGADVFASMDGDASALRGSVAPDAPEKPPVRAEAQVIFRGDRITTDALRVEVGPRGSPYVLTGGGRVDLVPTPRFDLSLEGEAFNVDALAGAAPATSDDDGAPPTLSERLANLRSVLIDIPKPAIAGSVRLTLPVVTLGDTTVRNLAFAAEPETGGWRLADLSAELPGRTTVAADGLLALSPSLAFTGDLSVASAQPSGFSDWLTGRVDPAIRALPRAALSARVDLTADRQTLRDLTLDLGGDPITGAIDRLPRRGNGRLTARLEGGAVDLDALRALASVVVGPDEAIASVARYDVALKAGPVKAGAVEAQAIDLDLLYDGETLAIAKLDVDGLAGASFEASGRLTDLQGDALGLIELTLSSNDPEAFLAFLDRMRPGTPLVETLRRRARALAPLDVTGEIESIDRGEGRPTLLLRLDGTADETRLDFSAAIENGFSAIRDSGRVGLELRLESNRPQGILAQLGLDGGQAASLEGPLEAEMSVSASATGPAVVSASLHGPDTDANLEGVLDLENAGVRSADTSLRLTSASLLPWLTALNVDVGQSFMDLGPLGADLSGSVIYEGRRWRVVELSGQVGATGIEADLEGSAEAGLSGSVRVDRLSLPWLAALIYGAEPLAEGPETWSRAAFGRSRLPDLSYDIALKTDRMPAGPVTLDGVGTRIVGTGDELALRGLTAEIAGGRIAGDITMRNLAGLGGMSADLRADELALAALAPALSTGPNSDVTVTAKLDASAQSAAGLVANLTGAGTLEVVDFRLPGIPVDPLPAVLAAADAEDFSADSGTSEAWQAATESASFPVSRLLTDYTVAGGRAVLSPVTVSAEGSKLTITANLDLAALSLSSDLTLALDPDEAEVAGADPVVRYRIEGAPGDLSVTRDTAALANFLSVRALEREQARVEAMQERLEETLRLRREARFYRWLDRRDDERANPPPADDASMPDSGNEALPDAGTARSEETARGNEPVVAKPNAQAGSESPSPAAAAESNAAAEPQVSIIPNSRPSPPFATSNASRRETTTRPSPPAAREAPVPAPKVDFGRAGASVPSTGREDFQSLPGVQDPLQFHIR</sequence>
<dbReference type="EMBL" id="FWXR01000001">
    <property type="protein sequence ID" value="SMC35720.1"/>
    <property type="molecule type" value="Genomic_DNA"/>
</dbReference>
<dbReference type="Proteomes" id="UP000192656">
    <property type="component" value="Unassembled WGS sequence"/>
</dbReference>
<name>A0A1W1YHL5_9HYPH</name>
<dbReference type="PANTHER" id="PTHR30441:SF8">
    <property type="entry name" value="DUF748 DOMAIN-CONTAINING PROTEIN"/>
    <property type="match status" value="1"/>
</dbReference>
<dbReference type="GO" id="GO:0090313">
    <property type="term" value="P:regulation of protein targeting to membrane"/>
    <property type="evidence" value="ECO:0007669"/>
    <property type="project" value="TreeGrafter"/>
</dbReference>
<feature type="compositionally biased region" description="Polar residues" evidence="1">
    <location>
        <begin position="1168"/>
        <end position="1182"/>
    </location>
</feature>
<evidence type="ECO:0000313" key="2">
    <source>
        <dbReference type="EMBL" id="SMC35720.1"/>
    </source>
</evidence>
<dbReference type="PANTHER" id="PTHR30441">
    <property type="entry name" value="DUF748 DOMAIN-CONTAINING PROTEIN"/>
    <property type="match status" value="1"/>
</dbReference>
<dbReference type="InterPro" id="IPR052894">
    <property type="entry name" value="AsmA-related"/>
</dbReference>
<feature type="compositionally biased region" description="Low complexity" evidence="1">
    <location>
        <begin position="1143"/>
        <end position="1164"/>
    </location>
</feature>
<evidence type="ECO:0000313" key="3">
    <source>
        <dbReference type="Proteomes" id="UP000192656"/>
    </source>
</evidence>
<dbReference type="AlphaFoldDB" id="A0A1W1YHL5"/>
<gene>
    <name evidence="2" type="ORF">SAMN06297251_101328</name>
</gene>
<reference evidence="2 3" key="1">
    <citation type="submission" date="2017-04" db="EMBL/GenBank/DDBJ databases">
        <authorList>
            <person name="Afonso C.L."/>
            <person name="Miller P.J."/>
            <person name="Scott M.A."/>
            <person name="Spackman E."/>
            <person name="Goraichik I."/>
            <person name="Dimitrov K.M."/>
            <person name="Suarez D.L."/>
            <person name="Swayne D.E."/>
        </authorList>
    </citation>
    <scope>NUCLEOTIDE SEQUENCE [LARGE SCALE GENOMIC DNA]</scope>
    <source>
        <strain evidence="2 3">CGMCC 1.10972</strain>
    </source>
</reference>
<feature type="region of interest" description="Disordered" evidence="1">
    <location>
        <begin position="1096"/>
        <end position="1239"/>
    </location>
</feature>
<dbReference type="GO" id="GO:0005886">
    <property type="term" value="C:plasma membrane"/>
    <property type="evidence" value="ECO:0007669"/>
    <property type="project" value="TreeGrafter"/>
</dbReference>
<accession>A0A1W1YHL5</accession>